<dbReference type="Pfam" id="PF04309">
    <property type="entry name" value="G3P_antiterm"/>
    <property type="match status" value="1"/>
</dbReference>
<gene>
    <name evidence="1" type="ORF">IAA21_10355</name>
</gene>
<organism evidence="1 2">
    <name type="scientific">Candidatus Blautia faecigallinarum</name>
    <dbReference type="NCBI Taxonomy" id="2838488"/>
    <lineage>
        <taxon>Bacteria</taxon>
        <taxon>Bacillati</taxon>
        <taxon>Bacillota</taxon>
        <taxon>Clostridia</taxon>
        <taxon>Lachnospirales</taxon>
        <taxon>Lachnospiraceae</taxon>
        <taxon>Blautia</taxon>
    </lineage>
</organism>
<dbReference type="PANTHER" id="PTHR35787:SF1">
    <property type="entry name" value="GLYCEROL UPTAKE OPERON ANTITERMINATOR REGULATORY PROTEIN"/>
    <property type="match status" value="1"/>
</dbReference>
<proteinExistence type="predicted"/>
<reference evidence="1" key="2">
    <citation type="submission" date="2021-04" db="EMBL/GenBank/DDBJ databases">
        <authorList>
            <person name="Gilroy R."/>
        </authorList>
    </citation>
    <scope>NUCLEOTIDE SEQUENCE</scope>
    <source>
        <strain evidence="1">14324</strain>
    </source>
</reference>
<dbReference type="Gene3D" id="3.20.20.70">
    <property type="entry name" value="Aldolase class I"/>
    <property type="match status" value="1"/>
</dbReference>
<name>A0A9D2DUC8_9FIRM</name>
<dbReference type="InterPro" id="IPR006699">
    <property type="entry name" value="GlpP"/>
</dbReference>
<reference evidence="1" key="1">
    <citation type="journal article" date="2021" name="PeerJ">
        <title>Extensive microbial diversity within the chicken gut microbiome revealed by metagenomics and culture.</title>
        <authorList>
            <person name="Gilroy R."/>
            <person name="Ravi A."/>
            <person name="Getino M."/>
            <person name="Pursley I."/>
            <person name="Horton D.L."/>
            <person name="Alikhan N.F."/>
            <person name="Baker D."/>
            <person name="Gharbi K."/>
            <person name="Hall N."/>
            <person name="Watson M."/>
            <person name="Adriaenssens E.M."/>
            <person name="Foster-Nyarko E."/>
            <person name="Jarju S."/>
            <person name="Secka A."/>
            <person name="Antonio M."/>
            <person name="Oren A."/>
            <person name="Chaudhuri R.R."/>
            <person name="La Ragione R."/>
            <person name="Hildebrand F."/>
            <person name="Pallen M.J."/>
        </authorList>
    </citation>
    <scope>NUCLEOTIDE SEQUENCE</scope>
    <source>
        <strain evidence="1">14324</strain>
    </source>
</reference>
<dbReference type="InterPro" id="IPR013785">
    <property type="entry name" value="Aldolase_TIM"/>
</dbReference>
<dbReference type="Proteomes" id="UP000824041">
    <property type="component" value="Unassembled WGS sequence"/>
</dbReference>
<dbReference type="GO" id="GO:0006355">
    <property type="term" value="P:regulation of DNA-templated transcription"/>
    <property type="evidence" value="ECO:0007669"/>
    <property type="project" value="InterPro"/>
</dbReference>
<dbReference type="SUPFAM" id="SSF110391">
    <property type="entry name" value="GlpP-like"/>
    <property type="match status" value="1"/>
</dbReference>
<evidence type="ECO:0000313" key="1">
    <source>
        <dbReference type="EMBL" id="HIZ23180.1"/>
    </source>
</evidence>
<dbReference type="EMBL" id="DXBU01000140">
    <property type="protein sequence ID" value="HIZ23180.1"/>
    <property type="molecule type" value="Genomic_DNA"/>
</dbReference>
<evidence type="ECO:0000313" key="2">
    <source>
        <dbReference type="Proteomes" id="UP000824041"/>
    </source>
</evidence>
<comment type="caution">
    <text evidence="1">The sequence shown here is derived from an EMBL/GenBank/DDBJ whole genome shotgun (WGS) entry which is preliminary data.</text>
</comment>
<dbReference type="AlphaFoldDB" id="A0A9D2DUC8"/>
<dbReference type="PANTHER" id="PTHR35787">
    <property type="entry name" value="GLYCEROL UPTAKE OPERON ANTITERMINATOR REGULATORY PROTEIN"/>
    <property type="match status" value="1"/>
</dbReference>
<sequence length="188" mass="20924">MEKNIRELLDVCPVIAAVKDSDSLEKGIHSDIPVIFVLFGDICSIEEIVERLKQAGKTVFVHLDLIQGLSSREVAVDFLKARTRADGIISTKINVINYASQKGLYTIFRVFLVDTKAYETLVKQKKQIHTDVLEILPGVMPRIIRRLSENFSVPVIASGLIMEKEDVIEGLKAGAAAISTTNIKVWEM</sequence>
<dbReference type="PIRSF" id="PIRSF016897">
    <property type="entry name" value="GlpP"/>
    <property type="match status" value="1"/>
</dbReference>
<dbReference type="GO" id="GO:0006071">
    <property type="term" value="P:glycerol metabolic process"/>
    <property type="evidence" value="ECO:0007669"/>
    <property type="project" value="InterPro"/>
</dbReference>
<protein>
    <submittedName>
        <fullName evidence="1">Glycerol-3-phosphate responsive antiterminator</fullName>
    </submittedName>
</protein>
<accession>A0A9D2DUC8</accession>